<evidence type="ECO:0000313" key="5">
    <source>
        <dbReference type="EMBL" id="MCG5074325.1"/>
    </source>
</evidence>
<organism evidence="5 6">
    <name type="scientific">Paraburkholderia tagetis</name>
    <dbReference type="NCBI Taxonomy" id="2913261"/>
    <lineage>
        <taxon>Bacteria</taxon>
        <taxon>Pseudomonadati</taxon>
        <taxon>Pseudomonadota</taxon>
        <taxon>Betaproteobacteria</taxon>
        <taxon>Burkholderiales</taxon>
        <taxon>Burkholderiaceae</taxon>
        <taxon>Paraburkholderia</taxon>
    </lineage>
</organism>
<reference evidence="5" key="1">
    <citation type="submission" date="2022-01" db="EMBL/GenBank/DDBJ databases">
        <title>Genome sequence and assembly of Parabukholderia sp. RG36.</title>
        <authorList>
            <person name="Chhetri G."/>
        </authorList>
    </citation>
    <scope>NUCLEOTIDE SEQUENCE</scope>
    <source>
        <strain evidence="5">RG36</strain>
    </source>
</reference>
<keyword evidence="3" id="KW-0804">Transcription</keyword>
<dbReference type="GO" id="GO:0003677">
    <property type="term" value="F:DNA binding"/>
    <property type="evidence" value="ECO:0007669"/>
    <property type="project" value="UniProtKB-KW"/>
</dbReference>
<dbReference type="InterPro" id="IPR000792">
    <property type="entry name" value="Tscrpt_reg_LuxR_C"/>
</dbReference>
<evidence type="ECO:0000259" key="4">
    <source>
        <dbReference type="PROSITE" id="PS50043"/>
    </source>
</evidence>
<evidence type="ECO:0000313" key="6">
    <source>
        <dbReference type="Proteomes" id="UP001139308"/>
    </source>
</evidence>
<dbReference type="AlphaFoldDB" id="A0A9X1RNC9"/>
<dbReference type="PANTHER" id="PTHR44688">
    <property type="entry name" value="DNA-BINDING TRANSCRIPTIONAL ACTIVATOR DEVR_DOSR"/>
    <property type="match status" value="1"/>
</dbReference>
<gene>
    <name evidence="5" type="ORF">L5014_13290</name>
</gene>
<dbReference type="CDD" id="cd06170">
    <property type="entry name" value="LuxR_C_like"/>
    <property type="match status" value="1"/>
</dbReference>
<dbReference type="SMART" id="SM00421">
    <property type="entry name" value="HTH_LUXR"/>
    <property type="match status" value="1"/>
</dbReference>
<comment type="caution">
    <text evidence="5">The sequence shown here is derived from an EMBL/GenBank/DDBJ whole genome shotgun (WGS) entry which is preliminary data.</text>
</comment>
<keyword evidence="1" id="KW-0805">Transcription regulation</keyword>
<dbReference type="Gene3D" id="1.10.10.10">
    <property type="entry name" value="Winged helix-like DNA-binding domain superfamily/Winged helix DNA-binding domain"/>
    <property type="match status" value="1"/>
</dbReference>
<dbReference type="PROSITE" id="PS50043">
    <property type="entry name" value="HTH_LUXR_2"/>
    <property type="match status" value="1"/>
</dbReference>
<sequence>MELDWQDRAFHHHIATLIDALDGPDFWTRMTRVIERFVAFDNWVALVFIRDRAPLVCAESPMPDGTVDLLFGAYLEGMYQLDPFYINACEKPRAGLVTLAEVAPDNFRMTDYYQRYFKSNIIGDEVQFNHPLDACRTLIFSLGAAHHYAERDIALFAMFAPWVMALMRQRLPHEPLVATRAADMADAADAINVAEGVPQSGAMVASGAVLCARGVGGVDYASRFEAVARQSGRTPLTAREIEVVRQSLSGFSTRAIAERLEISFETVRAHKKHIYAKLGVSSQSELFALFYEPHGREG</sequence>
<keyword evidence="2" id="KW-0238">DNA-binding</keyword>
<name>A0A9X1RNC9_9BURK</name>
<evidence type="ECO:0000256" key="3">
    <source>
        <dbReference type="ARBA" id="ARBA00023163"/>
    </source>
</evidence>
<feature type="domain" description="HTH luxR-type" evidence="4">
    <location>
        <begin position="229"/>
        <end position="294"/>
    </location>
</feature>
<proteinExistence type="predicted"/>
<accession>A0A9X1RNC9</accession>
<evidence type="ECO:0000256" key="1">
    <source>
        <dbReference type="ARBA" id="ARBA00023015"/>
    </source>
</evidence>
<dbReference type="RefSeq" id="WP_238464193.1">
    <property type="nucleotide sequence ID" value="NZ_JAKLJA010000008.1"/>
</dbReference>
<dbReference type="InterPro" id="IPR036388">
    <property type="entry name" value="WH-like_DNA-bd_sf"/>
</dbReference>
<dbReference type="Proteomes" id="UP001139308">
    <property type="component" value="Unassembled WGS sequence"/>
</dbReference>
<dbReference type="PRINTS" id="PR00038">
    <property type="entry name" value="HTHLUXR"/>
</dbReference>
<dbReference type="InterPro" id="IPR016032">
    <property type="entry name" value="Sig_transdc_resp-reg_C-effctor"/>
</dbReference>
<dbReference type="Pfam" id="PF00196">
    <property type="entry name" value="GerE"/>
    <property type="match status" value="1"/>
</dbReference>
<evidence type="ECO:0000256" key="2">
    <source>
        <dbReference type="ARBA" id="ARBA00023125"/>
    </source>
</evidence>
<dbReference type="PROSITE" id="PS00622">
    <property type="entry name" value="HTH_LUXR_1"/>
    <property type="match status" value="1"/>
</dbReference>
<protein>
    <submittedName>
        <fullName evidence="5">Helix-turn-helix transcriptional regulator</fullName>
    </submittedName>
</protein>
<dbReference type="SUPFAM" id="SSF46894">
    <property type="entry name" value="C-terminal effector domain of the bipartite response regulators"/>
    <property type="match status" value="1"/>
</dbReference>
<keyword evidence="6" id="KW-1185">Reference proteome</keyword>
<dbReference type="PANTHER" id="PTHR44688:SF16">
    <property type="entry name" value="DNA-BINDING TRANSCRIPTIONAL ACTIVATOR DEVR_DOSR"/>
    <property type="match status" value="1"/>
</dbReference>
<dbReference type="GO" id="GO:0006355">
    <property type="term" value="P:regulation of DNA-templated transcription"/>
    <property type="evidence" value="ECO:0007669"/>
    <property type="project" value="InterPro"/>
</dbReference>
<dbReference type="EMBL" id="JAKLJA010000008">
    <property type="protein sequence ID" value="MCG5074325.1"/>
    <property type="molecule type" value="Genomic_DNA"/>
</dbReference>